<dbReference type="Gene3D" id="1.10.287.1490">
    <property type="match status" value="2"/>
</dbReference>
<feature type="region of interest" description="Disordered" evidence="7">
    <location>
        <begin position="203"/>
        <end position="271"/>
    </location>
</feature>
<feature type="coiled-coil region" evidence="6">
    <location>
        <begin position="1042"/>
        <end position="1116"/>
    </location>
</feature>
<organism evidence="10 12">
    <name type="scientific">Ajellomyces dermatitidis (strain ER-3 / ATCC MYA-2586)</name>
    <name type="common">Blastomyces dermatitidis</name>
    <dbReference type="NCBI Taxonomy" id="559297"/>
    <lineage>
        <taxon>Eukaryota</taxon>
        <taxon>Fungi</taxon>
        <taxon>Dikarya</taxon>
        <taxon>Ascomycota</taxon>
        <taxon>Pezizomycotina</taxon>
        <taxon>Eurotiomycetes</taxon>
        <taxon>Eurotiomycetidae</taxon>
        <taxon>Onygenales</taxon>
        <taxon>Ajellomycetaceae</taxon>
        <taxon>Blastomyces</taxon>
    </lineage>
</organism>
<evidence type="ECO:0000256" key="6">
    <source>
        <dbReference type="SAM" id="Coils"/>
    </source>
</evidence>
<evidence type="ECO:0000256" key="3">
    <source>
        <dbReference type="ARBA" id="ARBA00022553"/>
    </source>
</evidence>
<reference evidence="12" key="2">
    <citation type="journal article" date="2015" name="PLoS Genet.">
        <title>The dynamic genome and transcriptome of the human fungal pathogen Blastomyces and close relative Emmonsia.</title>
        <authorList>
            <person name="Munoz J.F."/>
            <person name="Gauthier G.M."/>
            <person name="Desjardins C.A."/>
            <person name="Gallo J.E."/>
            <person name="Holder J."/>
            <person name="Sullivan T.D."/>
            <person name="Marty A.J."/>
            <person name="Carmen J.C."/>
            <person name="Chen Z."/>
            <person name="Ding L."/>
            <person name="Gujja S."/>
            <person name="Magrini V."/>
            <person name="Misas E."/>
            <person name="Mitreva M."/>
            <person name="Priest M."/>
            <person name="Saif S."/>
            <person name="Whiston E.A."/>
            <person name="Young S."/>
            <person name="Zeng Q."/>
            <person name="Goldman W.E."/>
            <person name="Mardis E.R."/>
            <person name="Taylor J.W."/>
            <person name="McEwen J.G."/>
            <person name="Clay O.K."/>
            <person name="Klein B.S."/>
            <person name="Cuomo C.A."/>
        </authorList>
    </citation>
    <scope>NUCLEOTIDE SEQUENCE [LARGE SCALE GENOMIC DNA]</scope>
    <source>
        <strain evidence="12">ER-3 / ATCC MYA-2586</strain>
    </source>
</reference>
<evidence type="ECO:0000256" key="4">
    <source>
        <dbReference type="ARBA" id="ARBA00023054"/>
    </source>
</evidence>
<evidence type="ECO:0000313" key="12">
    <source>
        <dbReference type="Proteomes" id="UP000002039"/>
    </source>
</evidence>
<dbReference type="Pfam" id="PF07989">
    <property type="entry name" value="Cnn_1N"/>
    <property type="match status" value="1"/>
</dbReference>
<evidence type="ECO:0000259" key="8">
    <source>
        <dbReference type="Pfam" id="PF07989"/>
    </source>
</evidence>
<proteinExistence type="predicted"/>
<dbReference type="RefSeq" id="XP_045282787.1">
    <property type="nucleotide sequence ID" value="XM_045424779.1"/>
</dbReference>
<feature type="domain" description="Pericentrin/AKAP-450 centrosomal targeting" evidence="9">
    <location>
        <begin position="1213"/>
        <end position="1289"/>
    </location>
</feature>
<feature type="domain" description="Centrosomin N-terminal motif 1" evidence="8">
    <location>
        <begin position="285"/>
        <end position="357"/>
    </location>
</feature>
<evidence type="ECO:0000256" key="5">
    <source>
        <dbReference type="ARBA" id="ARBA00023212"/>
    </source>
</evidence>
<accession>A0ABX2W0Z4</accession>
<keyword evidence="4 6" id="KW-0175">Coiled coil</keyword>
<dbReference type="InterPro" id="IPR019528">
    <property type="entry name" value="PACT_domain"/>
</dbReference>
<protein>
    <submittedName>
        <fullName evidence="10 11">Spindle-pole body protein</fullName>
    </submittedName>
</protein>
<evidence type="ECO:0000256" key="2">
    <source>
        <dbReference type="ARBA" id="ARBA00022490"/>
    </source>
</evidence>
<evidence type="ECO:0000259" key="9">
    <source>
        <dbReference type="Pfam" id="PF10495"/>
    </source>
</evidence>
<feature type="compositionally biased region" description="Polar residues" evidence="7">
    <location>
        <begin position="257"/>
        <end position="266"/>
    </location>
</feature>
<dbReference type="PANTHER" id="PTHR43941">
    <property type="entry name" value="STRUCTURAL MAINTENANCE OF CHROMOSOMES PROTEIN 2"/>
    <property type="match status" value="1"/>
</dbReference>
<comment type="subcellular location">
    <subcellularLocation>
        <location evidence="1">Cytoplasm</location>
        <location evidence="1">Cytoskeleton</location>
        <location evidence="1">Microtubule organizing center</location>
    </subcellularLocation>
</comment>
<evidence type="ECO:0000313" key="10">
    <source>
        <dbReference type="EMBL" id="OAT03059.1"/>
    </source>
</evidence>
<dbReference type="PANTHER" id="PTHR43941:SF1">
    <property type="entry name" value="STRUCTURAL MAINTENANCE OF CHROMOSOMES PROTEIN 2"/>
    <property type="match status" value="1"/>
</dbReference>
<keyword evidence="2" id="KW-0963">Cytoplasm</keyword>
<feature type="region of interest" description="Disordered" evidence="7">
    <location>
        <begin position="148"/>
        <end position="191"/>
    </location>
</feature>
<feature type="coiled-coil region" evidence="6">
    <location>
        <begin position="336"/>
        <end position="997"/>
    </location>
</feature>
<dbReference type="EMBL" id="EQ999985">
    <property type="protein sequence ID" value="OAT03059.1"/>
    <property type="molecule type" value="Genomic_DNA"/>
</dbReference>
<evidence type="ECO:0000256" key="1">
    <source>
        <dbReference type="ARBA" id="ARBA00004267"/>
    </source>
</evidence>
<dbReference type="Proteomes" id="UP000002039">
    <property type="component" value="Unassembled WGS sequence"/>
</dbReference>
<feature type="coiled-coil region" evidence="6">
    <location>
        <begin position="1165"/>
        <end position="1192"/>
    </location>
</feature>
<reference evidence="10" key="1">
    <citation type="submission" date="2009-02" db="EMBL/GenBank/DDBJ databases">
        <title>The Genome Sequence of Blastomyces dermatitidis strain ER-3.</title>
        <authorList>
            <consortium name="The Broad Institute Genome Sequencing Platform"/>
            <consortium name="Broad Institute Microbial Sequencing Center."/>
            <person name="Champion M."/>
            <person name="Cuomo C."/>
            <person name="Ma L.-J."/>
            <person name="Henn M.R."/>
            <person name="Klein B."/>
            <person name="Goldman B."/>
            <person name="Young S."/>
            <person name="Kodira C.D."/>
            <person name="Zeng Q."/>
            <person name="Koehrsen M."/>
            <person name="Alvarado L."/>
            <person name="Berlin A.M."/>
            <person name="Heiman D.I."/>
            <person name="Hepburn T.A."/>
            <person name="Saif S."/>
            <person name="Shea T.D."/>
            <person name="Shenoy N."/>
            <person name="Sykes S."/>
            <person name="Galagan J."/>
            <person name="Nusbaum C."/>
            <person name="Birren B."/>
        </authorList>
    </citation>
    <scope>NUCLEOTIDE SEQUENCE</scope>
    <source>
        <strain evidence="10">ER-3</strain>
    </source>
</reference>
<name>A0ABX2W0Z4_AJEDR</name>
<dbReference type="RefSeq" id="XP_045282786.1">
    <property type="nucleotide sequence ID" value="XM_045424778.1"/>
</dbReference>
<sequence length="1323" mass="152891">MTSPILQTPGPMFCRLKIRSGSALRPIRLDVNIAASKNPNPSFRIVTAYFISHQGSGGYAFPFNDFPYNEYTTSPARFRLTVIYRAKMALPYIDTPRTEIDGNATYLTNGFRSVARNNLSALGSVENSFQSPSKDHDLIKGFETGRSRKRSEFSLKTPRAGSRLNPTRNALHDRRNLPTIPPPKGEFTPMLNSVSRNNFIRHNNSTRRRSGPETPAALRNGYHSNRNTPGLPNMDMTGYGDDSTNLDGDPTPVPRIASSSAQSTPLPTLPGRNGNVVGDGHNMMTLKEQENVINKLDKENFGLKLKIHFLEQNFKLSKPEFAQAAIQENTELKVTKLTMERDLHQCKKSLRRAEQDLAGCQVELQELQAQANRRHVNENVQRELDQMREDLESKENELHELQEELESMKENESESLQQLREEIQDLQYDLRQKNELVENQKEEIENLKEKQQDEKSSVAELEAELQRAKEQLEDLQKSLEEARSEAREAKSKCEEAIEEKEQAVEDLKELQDEMTDKSFYTKGLSRQLEEKAHKLEDELNKLRKEHNVLEENFQSKTREVAMLEDEIEGLKEDLSAEKARMQDDIDLAQHERDIARRERDDISERLHHADDDIRNGENAKDVLKTRHDALTNESASLQRDLAQAKTRISNLEEQIEAERDQYMNDTDKLRLQHRNQLDQLHDEIESLKHDIEDREGQHATDRDRWDSLKRSLELQKEKVEQQAAGYKRTIDKLQNVETTLSSREDKLQNIIESEKQRHLQDEELLNRQIKELNDDIASKRQAAESQRQELLSVKEELRAARREESSLREKLQALEDDIVVLQATLEEERAFAGNQQKSGASDLEKQLQAANKERQVARDNLANANIEIHNLRMASAELEAERDELQSQIRRIQGQVDDTYRLDQEKIDLRKSKLRLENELSRLRDEKRTLLETKDKLQADLDNEIVRAAAEENRLSGEIDQLQDKIFMSSERRDRELVAARSKAERLELRTRELETLLNNQASPRVEASLSPDFSILRRSLEDARRQERDALQRESTLKASIRDLKTRIVELDRENHELKAKELTTRSSNGSPTTLEVQGELRSLRSQLLDMHKSMKDLKSQNHELQHATVNEEERKDLHELLKSSTLEAESLAVRLSERDARVNELRIHLRRVRDERAISMKKADAAHRELESLQDRYDALLDELTQHSERKGRHAREINGLGKEIMWLRARLAREEKFRRDLAWSKGLMELGERVRIACNETDLKMIAEMGVKPPSPRKKFNPRLKLKAVACTILAVCRMQMMSAEWSKSKKLGEGLRRAKGEVLKKRESMRRKAVPAESI</sequence>
<keyword evidence="3" id="KW-0597">Phosphoprotein</keyword>
<keyword evidence="5" id="KW-0206">Cytoskeleton</keyword>
<dbReference type="Pfam" id="PF10495">
    <property type="entry name" value="PACT_coil_coil"/>
    <property type="match status" value="1"/>
</dbReference>
<gene>
    <name evidence="10" type="ORF">BDCG_09005</name>
</gene>
<evidence type="ECO:0000256" key="7">
    <source>
        <dbReference type="SAM" id="MobiDB-lite"/>
    </source>
</evidence>
<dbReference type="GeneID" id="69030477"/>
<dbReference type="EMBL" id="EQ999985">
    <property type="protein sequence ID" value="OAT03060.1"/>
    <property type="molecule type" value="Genomic_DNA"/>
</dbReference>
<evidence type="ECO:0000313" key="11">
    <source>
        <dbReference type="EMBL" id="OAT03060.1"/>
    </source>
</evidence>
<dbReference type="InterPro" id="IPR012943">
    <property type="entry name" value="Cnn_1N"/>
</dbReference>
<keyword evidence="12" id="KW-1185">Reference proteome</keyword>